<accession>A0AAE4R3W4</accession>
<evidence type="ECO:0000259" key="7">
    <source>
        <dbReference type="PROSITE" id="PS51352"/>
    </source>
</evidence>
<keyword evidence="2" id="KW-0732">Signal</keyword>
<evidence type="ECO:0000256" key="5">
    <source>
        <dbReference type="ARBA" id="ARBA00023284"/>
    </source>
</evidence>
<evidence type="ECO:0000256" key="3">
    <source>
        <dbReference type="ARBA" id="ARBA00023002"/>
    </source>
</evidence>
<dbReference type="InterPro" id="IPR013766">
    <property type="entry name" value="Thioredoxin_domain"/>
</dbReference>
<dbReference type="GO" id="GO:0016491">
    <property type="term" value="F:oxidoreductase activity"/>
    <property type="evidence" value="ECO:0007669"/>
    <property type="project" value="UniProtKB-KW"/>
</dbReference>
<name>A0AAE4R3W4_9ACTN</name>
<evidence type="ECO:0000313" key="8">
    <source>
        <dbReference type="EMBL" id="MDV6312584.1"/>
    </source>
</evidence>
<gene>
    <name evidence="8" type="ORF">R3Q15_11925</name>
</gene>
<sequence length="228" mass="24437">MTFWLVAGVIVATAIALIAFVVVIDSDDPQPPARAGTDSTGDYLYDIGLERRDPQDPLALGRVDAPVTLIVFTDYQCPFCAKWSHDTLPTMIERAEAGELRIEFRDVNVFGEASTRAARAAYAAALQGRFLDYHHALYPEGRPRKGDGLSTEGLIATSAELGLDVDRFRSDMESAATRKAIAENEELGAAAGAYSTPSFILGGQPIAGAQPTQVFVDALDELTTAEGN</sequence>
<feature type="transmembrane region" description="Helical" evidence="6">
    <location>
        <begin position="6"/>
        <end position="24"/>
    </location>
</feature>
<dbReference type="PROSITE" id="PS51352">
    <property type="entry name" value="THIOREDOXIN_2"/>
    <property type="match status" value="1"/>
</dbReference>
<dbReference type="SUPFAM" id="SSF52833">
    <property type="entry name" value="Thioredoxin-like"/>
    <property type="match status" value="1"/>
</dbReference>
<dbReference type="Pfam" id="PF13462">
    <property type="entry name" value="Thioredoxin_4"/>
    <property type="match status" value="1"/>
</dbReference>
<dbReference type="EMBL" id="JAWLKH010000010">
    <property type="protein sequence ID" value="MDV6312584.1"/>
    <property type="molecule type" value="Genomic_DNA"/>
</dbReference>
<dbReference type="AlphaFoldDB" id="A0AAE4R3W4"/>
<reference evidence="8" key="1">
    <citation type="submission" date="2023-10" db="EMBL/GenBank/DDBJ databases">
        <title>Development of a sustainable strategy for remediation of hydrocarbon-contaminated territories based on the waste exchange concept.</title>
        <authorList>
            <person name="Krivoruchko A."/>
        </authorList>
    </citation>
    <scope>NUCLEOTIDE SEQUENCE</scope>
    <source>
        <strain evidence="8">IEGM 1279</strain>
    </source>
</reference>
<evidence type="ECO:0000256" key="6">
    <source>
        <dbReference type="SAM" id="Phobius"/>
    </source>
</evidence>
<feature type="domain" description="Thioredoxin" evidence="7">
    <location>
        <begin position="24"/>
        <end position="170"/>
    </location>
</feature>
<comment type="caution">
    <text evidence="8">The sequence shown here is derived from an EMBL/GenBank/DDBJ whole genome shotgun (WGS) entry which is preliminary data.</text>
</comment>
<dbReference type="PANTHER" id="PTHR13887:SF14">
    <property type="entry name" value="DISULFIDE BOND FORMATION PROTEIN D"/>
    <property type="match status" value="1"/>
</dbReference>
<keyword evidence="5" id="KW-0676">Redox-active center</keyword>
<dbReference type="RefSeq" id="WP_006438758.1">
    <property type="nucleotide sequence ID" value="NZ_CP096596.1"/>
</dbReference>
<dbReference type="PANTHER" id="PTHR13887">
    <property type="entry name" value="GLUTATHIONE S-TRANSFERASE KAPPA"/>
    <property type="match status" value="1"/>
</dbReference>
<evidence type="ECO:0000313" key="9">
    <source>
        <dbReference type="Proteomes" id="UP001185922"/>
    </source>
</evidence>
<evidence type="ECO:0000256" key="1">
    <source>
        <dbReference type="ARBA" id="ARBA00005791"/>
    </source>
</evidence>
<keyword evidence="6" id="KW-1133">Transmembrane helix</keyword>
<keyword evidence="6" id="KW-0472">Membrane</keyword>
<dbReference type="Proteomes" id="UP001185922">
    <property type="component" value="Unassembled WGS sequence"/>
</dbReference>
<organism evidence="8 9">
    <name type="scientific">Gordonia amicalis</name>
    <dbReference type="NCBI Taxonomy" id="89053"/>
    <lineage>
        <taxon>Bacteria</taxon>
        <taxon>Bacillati</taxon>
        <taxon>Actinomycetota</taxon>
        <taxon>Actinomycetes</taxon>
        <taxon>Mycobacteriales</taxon>
        <taxon>Gordoniaceae</taxon>
        <taxon>Gordonia</taxon>
    </lineage>
</organism>
<keyword evidence="3" id="KW-0560">Oxidoreductase</keyword>
<keyword evidence="4" id="KW-1015">Disulfide bond</keyword>
<keyword evidence="6" id="KW-0812">Transmembrane</keyword>
<protein>
    <submittedName>
        <fullName evidence="8">Thioredoxin domain-containing protein</fullName>
    </submittedName>
</protein>
<dbReference type="InterPro" id="IPR036249">
    <property type="entry name" value="Thioredoxin-like_sf"/>
</dbReference>
<dbReference type="Gene3D" id="3.40.30.10">
    <property type="entry name" value="Glutaredoxin"/>
    <property type="match status" value="1"/>
</dbReference>
<evidence type="ECO:0000256" key="4">
    <source>
        <dbReference type="ARBA" id="ARBA00023157"/>
    </source>
</evidence>
<proteinExistence type="inferred from homology"/>
<evidence type="ECO:0000256" key="2">
    <source>
        <dbReference type="ARBA" id="ARBA00022729"/>
    </source>
</evidence>
<comment type="similarity">
    <text evidence="1">Belongs to the thioredoxin family. DsbA subfamily.</text>
</comment>
<dbReference type="InterPro" id="IPR012336">
    <property type="entry name" value="Thioredoxin-like_fold"/>
</dbReference>